<keyword evidence="10 13" id="KW-0239">DNA-directed DNA polymerase</keyword>
<reference evidence="15 16" key="1">
    <citation type="submission" date="2017-07" db="EMBL/GenBank/DDBJ databases">
        <title>Annotated genome sequence of Bacterioplanes sanyensis isolated from Red Sea.</title>
        <authorList>
            <person name="Rehman Z.U."/>
        </authorList>
    </citation>
    <scope>NUCLEOTIDE SEQUENCE [LARGE SCALE GENOMIC DNA]</scope>
    <source>
        <strain evidence="15 16">NV9</strain>
    </source>
</reference>
<dbReference type="InterPro" id="IPR023073">
    <property type="entry name" value="DnaE2"/>
</dbReference>
<dbReference type="CDD" id="cd07434">
    <property type="entry name" value="PHP_PolIIIA_DnaE2"/>
    <property type="match status" value="1"/>
</dbReference>
<dbReference type="SMART" id="SM00481">
    <property type="entry name" value="POLIIIAc"/>
    <property type="match status" value="1"/>
</dbReference>
<dbReference type="InterPro" id="IPR016195">
    <property type="entry name" value="Pol/histidinol_Pase-like"/>
</dbReference>
<dbReference type="Pfam" id="PF01336">
    <property type="entry name" value="tRNA_anti-codon"/>
    <property type="match status" value="1"/>
</dbReference>
<dbReference type="GO" id="GO:0008408">
    <property type="term" value="F:3'-5' exonuclease activity"/>
    <property type="evidence" value="ECO:0007669"/>
    <property type="project" value="InterPro"/>
</dbReference>
<evidence type="ECO:0000256" key="4">
    <source>
        <dbReference type="ARBA" id="ARBA00017273"/>
    </source>
</evidence>
<dbReference type="Pfam" id="PF14579">
    <property type="entry name" value="HHH_6"/>
    <property type="match status" value="1"/>
</dbReference>
<dbReference type="Pfam" id="PF17657">
    <property type="entry name" value="DNA_pol3_finger"/>
    <property type="match status" value="1"/>
</dbReference>
<protein>
    <recommendedName>
        <fullName evidence="4 13">Error-prone DNA polymerase</fullName>
        <ecNumber evidence="3 13">2.7.7.7</ecNumber>
    </recommendedName>
</protein>
<dbReference type="InterPro" id="IPR011708">
    <property type="entry name" value="DNA_pol3_alpha_NTPase_dom"/>
</dbReference>
<evidence type="ECO:0000256" key="11">
    <source>
        <dbReference type="ARBA" id="ARBA00023204"/>
    </source>
</evidence>
<feature type="domain" description="Polymerase/histidinol phosphatase N-terminal" evidence="14">
    <location>
        <begin position="17"/>
        <end position="86"/>
    </location>
</feature>
<dbReference type="EMBL" id="CP022530">
    <property type="protein sequence ID" value="ASP39526.1"/>
    <property type="molecule type" value="Genomic_DNA"/>
</dbReference>
<dbReference type="PANTHER" id="PTHR32294:SF4">
    <property type="entry name" value="ERROR-PRONE DNA POLYMERASE"/>
    <property type="match status" value="1"/>
</dbReference>
<evidence type="ECO:0000256" key="10">
    <source>
        <dbReference type="ARBA" id="ARBA00022932"/>
    </source>
</evidence>
<dbReference type="EC" id="2.7.7.7" evidence="3 13"/>
<evidence type="ECO:0000256" key="8">
    <source>
        <dbReference type="ARBA" id="ARBA00022705"/>
    </source>
</evidence>
<dbReference type="SUPFAM" id="SSF89550">
    <property type="entry name" value="PHP domain-like"/>
    <property type="match status" value="1"/>
</dbReference>
<accession>A0A222FLQ9</accession>
<dbReference type="OrthoDB" id="9803237at2"/>
<evidence type="ECO:0000313" key="16">
    <source>
        <dbReference type="Proteomes" id="UP000202440"/>
    </source>
</evidence>
<evidence type="ECO:0000256" key="1">
    <source>
        <dbReference type="ARBA" id="ARBA00004496"/>
    </source>
</evidence>
<dbReference type="PANTHER" id="PTHR32294">
    <property type="entry name" value="DNA POLYMERASE III SUBUNIT ALPHA"/>
    <property type="match status" value="1"/>
</dbReference>
<keyword evidence="11 13" id="KW-0234">DNA repair</keyword>
<dbReference type="KEGG" id="bsan:CHH28_12950"/>
<evidence type="ECO:0000256" key="7">
    <source>
        <dbReference type="ARBA" id="ARBA00022695"/>
    </source>
</evidence>
<dbReference type="InterPro" id="IPR004013">
    <property type="entry name" value="PHP_dom"/>
</dbReference>
<evidence type="ECO:0000259" key="14">
    <source>
        <dbReference type="SMART" id="SM00481"/>
    </source>
</evidence>
<organism evidence="15 16">
    <name type="scientific">Bacterioplanes sanyensis</name>
    <dbReference type="NCBI Taxonomy" id="1249553"/>
    <lineage>
        <taxon>Bacteria</taxon>
        <taxon>Pseudomonadati</taxon>
        <taxon>Pseudomonadota</taxon>
        <taxon>Gammaproteobacteria</taxon>
        <taxon>Oceanospirillales</taxon>
        <taxon>Oceanospirillaceae</taxon>
        <taxon>Bacterioplanes</taxon>
    </lineage>
</organism>
<dbReference type="AlphaFoldDB" id="A0A222FLQ9"/>
<keyword evidence="9 13" id="KW-0227">DNA damage</keyword>
<dbReference type="Pfam" id="PF07733">
    <property type="entry name" value="DNA_pol3_alpha"/>
    <property type="match status" value="1"/>
</dbReference>
<keyword evidence="5 13" id="KW-0963">Cytoplasm</keyword>
<dbReference type="NCBIfam" id="NF004225">
    <property type="entry name" value="PRK05672.1"/>
    <property type="match status" value="1"/>
</dbReference>
<evidence type="ECO:0000256" key="13">
    <source>
        <dbReference type="HAMAP-Rule" id="MF_01902"/>
    </source>
</evidence>
<dbReference type="GO" id="GO:0005737">
    <property type="term" value="C:cytoplasm"/>
    <property type="evidence" value="ECO:0007669"/>
    <property type="project" value="UniProtKB-SubCell"/>
</dbReference>
<dbReference type="GO" id="GO:0006281">
    <property type="term" value="P:DNA repair"/>
    <property type="evidence" value="ECO:0007669"/>
    <property type="project" value="UniProtKB-UniRule"/>
</dbReference>
<dbReference type="Gene3D" id="3.20.20.140">
    <property type="entry name" value="Metal-dependent hydrolases"/>
    <property type="match status" value="1"/>
</dbReference>
<comment type="function">
    <text evidence="13">DNA polymerase involved in damage-induced mutagenesis and translesion synthesis (TLS). It is not the major replicative DNA polymerase.</text>
</comment>
<dbReference type="GO" id="GO:0003887">
    <property type="term" value="F:DNA-directed DNA polymerase activity"/>
    <property type="evidence" value="ECO:0007669"/>
    <property type="project" value="UniProtKB-UniRule"/>
</dbReference>
<keyword evidence="7 13" id="KW-0548">Nucleotidyltransferase</keyword>
<dbReference type="InterPro" id="IPR004365">
    <property type="entry name" value="NA-bd_OB_tRNA"/>
</dbReference>
<comment type="subcellular location">
    <subcellularLocation>
        <location evidence="1 13">Cytoplasm</location>
    </subcellularLocation>
</comment>
<gene>
    <name evidence="13" type="primary">dnaE2</name>
    <name evidence="15" type="ORF">CHH28_12950</name>
</gene>
<dbReference type="Pfam" id="PF02811">
    <property type="entry name" value="PHP"/>
    <property type="match status" value="1"/>
</dbReference>
<sequence>MATLLNSNTKSCAPAFAELHCLSNFTFQTGASHPHELVERAAELGYQALALTDECSVAGVVRAHQAIKDQQLTLKLIIGSSFYQAEHRFVALAPNHAAYQELCQLISRCRLQAEKGRYHFRWQELLHCDHLLLLWQPQHPNDAQPVYDALKSHYQQRLWLLAERTLDEYDAVRYDAILACAQQWQLPVTCANDVHMHHPQRQALQDCLTALRHHQSVAECRERLYSNAERHLRSIKKLYHLYPDELITNATDIAQRCHFSLDELSYQYPRDCLPKGRDAGEYLRELVQQGIAQRFPNGAKATTLATIEKELQLIALKQYEHYFLTIYDIVRFARSRDILCQGRGSAANSVVCYCLGITEVNPEEVQLLFERFISEKRHEPPDIDVDFESQRREEVIQYIYQTYGRERAALTATVISYRRKSAIRDIGKALGLDLLQLEKVMNNFGWRYRDGNWLDELFRASVDSHTRQRFQQLVAELLGFPRHLSQHVGGFVISRGALTTLVPIENASMPDRSVIQWDKDDLESLGLMKVDILSLGMLSALRRCLAYISPPDHPLTLADIPRDDADTYAMIQQADTVGVFQIESRAQMNMLPRLKPKNYYDLVIQIAIVRPGPIHGDMVHPYLKRRNNEERPDYPMDELKPILKRTLGIPLFQEQIIAFAMVAANFTAGEADQLRRAMASWKKKGHMHILQQRLQDNMLANGFKLDYIQRIQRQLEGFGEYGFPESHSASFALLAYASSWLKCHYPAEFCCALLNSQPMGFYSPAQLINDAKRHGVEVRPVDINHSVWEHTLEADGNQKALRLGLRLVSGLQQAVGEQLIQHRPPTGYLSVQHCLQHNALDSQQRQALASANAFAGLTQHRYQARWQVAEPQQNDLFSQLETPPSWPLDAPNEVENLLEDYHSLGLSLGRHPLEILREQGKLGNSLKACELIQQPHDSEGFVSGLVTCRQRPGTSAGVTFVTLEDETGSSNVVVWLSTAQQQLKTLVSARILQVYGRIEKDPGSGIVNVIAYKLIDQSHLLHGLSANSHDFH</sequence>
<evidence type="ECO:0000256" key="9">
    <source>
        <dbReference type="ARBA" id="ARBA00022763"/>
    </source>
</evidence>
<dbReference type="CDD" id="cd04485">
    <property type="entry name" value="DnaE_OBF"/>
    <property type="match status" value="1"/>
</dbReference>
<dbReference type="InterPro" id="IPR029460">
    <property type="entry name" value="DNAPol_HHH"/>
</dbReference>
<dbReference type="HAMAP" id="MF_01902">
    <property type="entry name" value="DNApol_error_prone"/>
    <property type="match status" value="1"/>
</dbReference>
<evidence type="ECO:0000256" key="3">
    <source>
        <dbReference type="ARBA" id="ARBA00012417"/>
    </source>
</evidence>
<dbReference type="Gene3D" id="1.10.150.870">
    <property type="match status" value="1"/>
</dbReference>
<dbReference type="GO" id="GO:0006260">
    <property type="term" value="P:DNA replication"/>
    <property type="evidence" value="ECO:0007669"/>
    <property type="project" value="UniProtKB-KW"/>
</dbReference>
<dbReference type="InterPro" id="IPR004805">
    <property type="entry name" value="DnaE2/DnaE/PolC"/>
</dbReference>
<proteinExistence type="inferred from homology"/>
<evidence type="ECO:0000256" key="6">
    <source>
        <dbReference type="ARBA" id="ARBA00022679"/>
    </source>
</evidence>
<comment type="catalytic activity">
    <reaction evidence="12 13">
        <text>DNA(n) + a 2'-deoxyribonucleoside 5'-triphosphate = DNA(n+1) + diphosphate</text>
        <dbReference type="Rhea" id="RHEA:22508"/>
        <dbReference type="Rhea" id="RHEA-COMP:17339"/>
        <dbReference type="Rhea" id="RHEA-COMP:17340"/>
        <dbReference type="ChEBI" id="CHEBI:33019"/>
        <dbReference type="ChEBI" id="CHEBI:61560"/>
        <dbReference type="ChEBI" id="CHEBI:173112"/>
        <dbReference type="EC" id="2.7.7.7"/>
    </reaction>
</comment>
<dbReference type="RefSeq" id="WP_094060704.1">
    <property type="nucleotide sequence ID" value="NZ_CP022530.1"/>
</dbReference>
<dbReference type="Proteomes" id="UP000202440">
    <property type="component" value="Chromosome"/>
</dbReference>
<comment type="similarity">
    <text evidence="2 13">Belongs to the DNA polymerase type-C family. DnaE2 subfamily.</text>
</comment>
<evidence type="ECO:0000256" key="12">
    <source>
        <dbReference type="ARBA" id="ARBA00049244"/>
    </source>
</evidence>
<keyword evidence="8 13" id="KW-0235">DNA replication</keyword>
<dbReference type="InterPro" id="IPR040982">
    <property type="entry name" value="DNA_pol3_finger"/>
</dbReference>
<name>A0A222FLQ9_9GAMM</name>
<evidence type="ECO:0000313" key="15">
    <source>
        <dbReference type="EMBL" id="ASP39526.1"/>
    </source>
</evidence>
<keyword evidence="16" id="KW-1185">Reference proteome</keyword>
<dbReference type="InterPro" id="IPR003141">
    <property type="entry name" value="Pol/His_phosphatase_N"/>
</dbReference>
<dbReference type="GO" id="GO:0003676">
    <property type="term" value="F:nucleic acid binding"/>
    <property type="evidence" value="ECO:0007669"/>
    <property type="project" value="InterPro"/>
</dbReference>
<evidence type="ECO:0000256" key="5">
    <source>
        <dbReference type="ARBA" id="ARBA00022490"/>
    </source>
</evidence>
<dbReference type="NCBIfam" id="TIGR00594">
    <property type="entry name" value="polc"/>
    <property type="match status" value="1"/>
</dbReference>
<keyword evidence="6 13" id="KW-0808">Transferase</keyword>
<evidence type="ECO:0000256" key="2">
    <source>
        <dbReference type="ARBA" id="ARBA00007391"/>
    </source>
</evidence>